<evidence type="ECO:0000256" key="8">
    <source>
        <dbReference type="SAM" id="Phobius"/>
    </source>
</evidence>
<dbReference type="GO" id="GO:0015105">
    <property type="term" value="F:arsenite transmembrane transporter activity"/>
    <property type="evidence" value="ECO:0007669"/>
    <property type="project" value="InterPro"/>
</dbReference>
<gene>
    <name evidence="10" type="ORF">CEV31_2811</name>
</gene>
<evidence type="ECO:0000256" key="4">
    <source>
        <dbReference type="ARBA" id="ARBA00022475"/>
    </source>
</evidence>
<dbReference type="InterPro" id="IPR000802">
    <property type="entry name" value="Arsenical_pump_ArsB"/>
</dbReference>
<organism evidence="10 11">
    <name type="scientific">Brucella thiophenivorans</name>
    <dbReference type="NCBI Taxonomy" id="571255"/>
    <lineage>
        <taxon>Bacteria</taxon>
        <taxon>Pseudomonadati</taxon>
        <taxon>Pseudomonadota</taxon>
        <taxon>Alphaproteobacteria</taxon>
        <taxon>Hyphomicrobiales</taxon>
        <taxon>Brucellaceae</taxon>
        <taxon>Brucella/Ochrobactrum group</taxon>
        <taxon>Brucella</taxon>
    </lineage>
</organism>
<protein>
    <submittedName>
        <fullName evidence="10">Citrate transporter family protein</fullName>
    </submittedName>
</protein>
<feature type="transmembrane region" description="Helical" evidence="8">
    <location>
        <begin position="93"/>
        <end position="122"/>
    </location>
</feature>
<sequence length="412" mass="43300">MDLTVIVFILVYLAMGCGTLPGFKVDRTGAAIIGALAMLVVGSITPQAAWNAIDYRTLGMLFGLMVVSAGFSVSGFYGWAARRVTELPLSPPLLVGVLVVMGAAFSAFLTKDVVAVAMTPLLVSVTLARGLNPVPFLLAFCFAVNTGSTATLIGSPQNMIIAQELGLSFNGFLSAAAVPALLSLPIVWGVIVLAYRNRWKLTQQPSSMSDTAQDGTIDLLETAKTALVAVVVIGMFIFSDLPRELIAMAGAGVLLVSRKISSQNMLKHVDGDLLLLIMGLFVVNAAIASTGLPQNLLNHFREAGLDLNEPISLFFVGGVLSNLVGNNPAVMLLVPYLQSGHGSDALGAALALGTGFSSNMIVFGSLAGIIVVEQAAARGIKISFAEFSRTGIIVMFLCMLMAAIWIIFLTRM</sequence>
<evidence type="ECO:0000256" key="1">
    <source>
        <dbReference type="ARBA" id="ARBA00004651"/>
    </source>
</evidence>
<feature type="transmembrane region" description="Helical" evidence="8">
    <location>
        <begin position="134"/>
        <end position="153"/>
    </location>
</feature>
<feature type="transmembrane region" description="Helical" evidence="8">
    <location>
        <begin position="60"/>
        <end position="81"/>
    </location>
</feature>
<evidence type="ECO:0000259" key="9">
    <source>
        <dbReference type="Pfam" id="PF03600"/>
    </source>
</evidence>
<evidence type="ECO:0000256" key="7">
    <source>
        <dbReference type="ARBA" id="ARBA00023136"/>
    </source>
</evidence>
<feature type="transmembrane region" description="Helical" evidence="8">
    <location>
        <begin position="346"/>
        <end position="372"/>
    </location>
</feature>
<feature type="transmembrane region" description="Helical" evidence="8">
    <location>
        <begin position="32"/>
        <end position="53"/>
    </location>
</feature>
<keyword evidence="4" id="KW-1003">Cell membrane</keyword>
<evidence type="ECO:0000256" key="3">
    <source>
        <dbReference type="ARBA" id="ARBA00022448"/>
    </source>
</evidence>
<keyword evidence="5 8" id="KW-0812">Transmembrane</keyword>
<feature type="transmembrane region" description="Helical" evidence="8">
    <location>
        <begin position="273"/>
        <end position="292"/>
    </location>
</feature>
<dbReference type="PRINTS" id="PR00758">
    <property type="entry name" value="ARSENICPUMP"/>
</dbReference>
<dbReference type="InterPro" id="IPR051475">
    <property type="entry name" value="Diverse_Ion_Transporter"/>
</dbReference>
<dbReference type="EMBL" id="NNRJ01000051">
    <property type="protein sequence ID" value="OYR14863.1"/>
    <property type="molecule type" value="Genomic_DNA"/>
</dbReference>
<keyword evidence="7 8" id="KW-0472">Membrane</keyword>
<comment type="similarity">
    <text evidence="2">Belongs to the CitM (TC 2.A.11) transporter family.</text>
</comment>
<dbReference type="Pfam" id="PF03600">
    <property type="entry name" value="CitMHS"/>
    <property type="match status" value="1"/>
</dbReference>
<comment type="subcellular location">
    <subcellularLocation>
        <location evidence="1">Cell membrane</location>
        <topology evidence="1">Multi-pass membrane protein</topology>
    </subcellularLocation>
</comment>
<keyword evidence="11" id="KW-1185">Reference proteome</keyword>
<evidence type="ECO:0000313" key="11">
    <source>
        <dbReference type="Proteomes" id="UP000215590"/>
    </source>
</evidence>
<evidence type="ECO:0000256" key="6">
    <source>
        <dbReference type="ARBA" id="ARBA00022989"/>
    </source>
</evidence>
<dbReference type="PANTHER" id="PTHR43568:SF1">
    <property type="entry name" value="P PROTEIN"/>
    <property type="match status" value="1"/>
</dbReference>
<dbReference type="InterPro" id="IPR004680">
    <property type="entry name" value="Cit_transptr-like_dom"/>
</dbReference>
<evidence type="ECO:0000256" key="5">
    <source>
        <dbReference type="ARBA" id="ARBA00022692"/>
    </source>
</evidence>
<feature type="transmembrane region" description="Helical" evidence="8">
    <location>
        <begin position="173"/>
        <end position="195"/>
    </location>
</feature>
<keyword evidence="6 8" id="KW-1133">Transmembrane helix</keyword>
<dbReference type="AlphaFoldDB" id="A0A256FJ37"/>
<dbReference type="OrthoDB" id="9774335at2"/>
<feature type="domain" description="Citrate transporter-like" evidence="9">
    <location>
        <begin position="24"/>
        <end position="351"/>
    </location>
</feature>
<dbReference type="RefSeq" id="WP_094507722.1">
    <property type="nucleotide sequence ID" value="NZ_JBHEEK010000011.1"/>
</dbReference>
<feature type="transmembrane region" description="Helical" evidence="8">
    <location>
        <begin position="392"/>
        <end position="410"/>
    </location>
</feature>
<proteinExistence type="inferred from homology"/>
<dbReference type="Proteomes" id="UP000215590">
    <property type="component" value="Unassembled WGS sequence"/>
</dbReference>
<comment type="caution">
    <text evidence="10">The sequence shown here is derived from an EMBL/GenBank/DDBJ whole genome shotgun (WGS) entry which is preliminary data.</text>
</comment>
<keyword evidence="3" id="KW-0813">Transport</keyword>
<feature type="transmembrane region" description="Helical" evidence="8">
    <location>
        <begin position="312"/>
        <end position="334"/>
    </location>
</feature>
<dbReference type="PANTHER" id="PTHR43568">
    <property type="entry name" value="P PROTEIN"/>
    <property type="match status" value="1"/>
</dbReference>
<dbReference type="GO" id="GO:0005886">
    <property type="term" value="C:plasma membrane"/>
    <property type="evidence" value="ECO:0007669"/>
    <property type="project" value="UniProtKB-SubCell"/>
</dbReference>
<evidence type="ECO:0000313" key="10">
    <source>
        <dbReference type="EMBL" id="OYR14863.1"/>
    </source>
</evidence>
<accession>A0A256FJ37</accession>
<evidence type="ECO:0000256" key="2">
    <source>
        <dbReference type="ARBA" id="ARBA00009843"/>
    </source>
</evidence>
<reference evidence="10 11" key="1">
    <citation type="submission" date="2017-07" db="EMBL/GenBank/DDBJ databases">
        <title>Phylogenetic study on the rhizospheric bacterium Ochrobactrum sp. A44.</title>
        <authorList>
            <person name="Krzyzanowska D.M."/>
            <person name="Ossowicki A."/>
            <person name="Rajewska M."/>
            <person name="Maciag T."/>
            <person name="Kaczynski Z."/>
            <person name="Czerwicka M."/>
            <person name="Jafra S."/>
        </authorList>
    </citation>
    <scope>NUCLEOTIDE SEQUENCE [LARGE SCALE GENOMIC DNA]</scope>
    <source>
        <strain evidence="10 11">DSM 7216</strain>
    </source>
</reference>
<name>A0A256FJ37_9HYPH</name>